<proteinExistence type="predicted"/>
<dbReference type="EMBL" id="JANPWB010000010">
    <property type="protein sequence ID" value="KAJ1137658.1"/>
    <property type="molecule type" value="Genomic_DNA"/>
</dbReference>
<name>A0AAV7QGL5_PLEWA</name>
<dbReference type="AlphaFoldDB" id="A0AAV7QGL5"/>
<organism evidence="1 2">
    <name type="scientific">Pleurodeles waltl</name>
    <name type="common">Iberian ribbed newt</name>
    <dbReference type="NCBI Taxonomy" id="8319"/>
    <lineage>
        <taxon>Eukaryota</taxon>
        <taxon>Metazoa</taxon>
        <taxon>Chordata</taxon>
        <taxon>Craniata</taxon>
        <taxon>Vertebrata</taxon>
        <taxon>Euteleostomi</taxon>
        <taxon>Amphibia</taxon>
        <taxon>Batrachia</taxon>
        <taxon>Caudata</taxon>
        <taxon>Salamandroidea</taxon>
        <taxon>Salamandridae</taxon>
        <taxon>Pleurodelinae</taxon>
        <taxon>Pleurodeles</taxon>
    </lineage>
</organism>
<accession>A0AAV7QGL5</accession>
<dbReference type="Proteomes" id="UP001066276">
    <property type="component" value="Chromosome 6"/>
</dbReference>
<comment type="caution">
    <text evidence="1">The sequence shown here is derived from an EMBL/GenBank/DDBJ whole genome shotgun (WGS) entry which is preliminary data.</text>
</comment>
<gene>
    <name evidence="1" type="ORF">NDU88_004056</name>
</gene>
<evidence type="ECO:0000313" key="1">
    <source>
        <dbReference type="EMBL" id="KAJ1137658.1"/>
    </source>
</evidence>
<keyword evidence="2" id="KW-1185">Reference proteome</keyword>
<evidence type="ECO:0000313" key="2">
    <source>
        <dbReference type="Proteomes" id="UP001066276"/>
    </source>
</evidence>
<protein>
    <submittedName>
        <fullName evidence="1">Uncharacterized protein</fullName>
    </submittedName>
</protein>
<reference evidence="1" key="1">
    <citation type="journal article" date="2022" name="bioRxiv">
        <title>Sequencing and chromosome-scale assembly of the giantPleurodeles waltlgenome.</title>
        <authorList>
            <person name="Brown T."/>
            <person name="Elewa A."/>
            <person name="Iarovenko S."/>
            <person name="Subramanian E."/>
            <person name="Araus A.J."/>
            <person name="Petzold A."/>
            <person name="Susuki M."/>
            <person name="Suzuki K.-i.T."/>
            <person name="Hayashi T."/>
            <person name="Toyoda A."/>
            <person name="Oliveira C."/>
            <person name="Osipova E."/>
            <person name="Leigh N.D."/>
            <person name="Simon A."/>
            <person name="Yun M.H."/>
        </authorList>
    </citation>
    <scope>NUCLEOTIDE SEQUENCE</scope>
    <source>
        <strain evidence="1">20211129_DDA</strain>
        <tissue evidence="1">Liver</tissue>
    </source>
</reference>
<sequence length="75" mass="7966">MLFRGVPGLKTEVCKRGPAGEAHTEIGAEKTGPLKEQPGVVQRVLGLWGGGLGAQVGGLRDMDQRTLLFTHKNAE</sequence>